<feature type="non-terminal residue" evidence="8">
    <location>
        <position position="295"/>
    </location>
</feature>
<dbReference type="EMBL" id="KV441548">
    <property type="protein sequence ID" value="OAG11674.1"/>
    <property type="molecule type" value="Genomic_DNA"/>
</dbReference>
<dbReference type="GO" id="GO:0016020">
    <property type="term" value="C:membrane"/>
    <property type="evidence" value="ECO:0007669"/>
    <property type="project" value="UniProtKB-SubCell"/>
</dbReference>
<evidence type="ECO:0000313" key="8">
    <source>
        <dbReference type="EMBL" id="OAG11674.1"/>
    </source>
</evidence>
<evidence type="ECO:0000259" key="7">
    <source>
        <dbReference type="Pfam" id="PF20684"/>
    </source>
</evidence>
<keyword evidence="2 6" id="KW-0812">Transmembrane</keyword>
<evidence type="ECO:0000256" key="4">
    <source>
        <dbReference type="ARBA" id="ARBA00023136"/>
    </source>
</evidence>
<accession>A0A177CVS8</accession>
<organism evidence="8 9">
    <name type="scientific">Paraphaeosphaeria sporulosa</name>
    <dbReference type="NCBI Taxonomy" id="1460663"/>
    <lineage>
        <taxon>Eukaryota</taxon>
        <taxon>Fungi</taxon>
        <taxon>Dikarya</taxon>
        <taxon>Ascomycota</taxon>
        <taxon>Pezizomycotina</taxon>
        <taxon>Dothideomycetes</taxon>
        <taxon>Pleosporomycetidae</taxon>
        <taxon>Pleosporales</taxon>
        <taxon>Massarineae</taxon>
        <taxon>Didymosphaeriaceae</taxon>
        <taxon>Paraphaeosphaeria</taxon>
    </lineage>
</organism>
<feature type="transmembrane region" description="Helical" evidence="6">
    <location>
        <begin position="142"/>
        <end position="166"/>
    </location>
</feature>
<sequence length="295" mass="33349">MPGGIHPPLSVILSWPTPNYMNPVTRPRVATILSCVFGPLTTLLLFARLWVRIRVQQNAGLDDWLMIAAIVPLGALTIIIPLASDVYGFNKHVWDVQPHFYVIERKYVMAIESVFCVASGLIKVSILLFYKRLGSRAVSNTYRWAIKLTIAFITAYSIAFALVPIFGCQPISAFWDQVDIIKTAMGYEYKCFNEGADVFSACIISTAQDLLTAILPTFLYWKLQIPIRQKIALFGIFAIGYGVVAIGALRSYFSWQIFFETYDVTWVTWHTWNWTLLEIHMGALCANAPALKIFF</sequence>
<feature type="transmembrane region" description="Helical" evidence="6">
    <location>
        <begin position="107"/>
        <end position="130"/>
    </location>
</feature>
<feature type="domain" description="Rhodopsin" evidence="7">
    <location>
        <begin position="47"/>
        <end position="293"/>
    </location>
</feature>
<evidence type="ECO:0000256" key="3">
    <source>
        <dbReference type="ARBA" id="ARBA00022989"/>
    </source>
</evidence>
<feature type="transmembrane region" description="Helical" evidence="6">
    <location>
        <begin position="63"/>
        <end position="87"/>
    </location>
</feature>
<dbReference type="Pfam" id="PF20684">
    <property type="entry name" value="Fung_rhodopsin"/>
    <property type="match status" value="1"/>
</dbReference>
<dbReference type="Proteomes" id="UP000077069">
    <property type="component" value="Unassembled WGS sequence"/>
</dbReference>
<dbReference type="STRING" id="1460663.A0A177CVS8"/>
<dbReference type="InterPro" id="IPR052337">
    <property type="entry name" value="SAT4-like"/>
</dbReference>
<feature type="transmembrane region" description="Helical" evidence="6">
    <location>
        <begin position="231"/>
        <end position="252"/>
    </location>
</feature>
<name>A0A177CVS8_9PLEO</name>
<dbReference type="RefSeq" id="XP_018042039.1">
    <property type="nucleotide sequence ID" value="XM_018173679.1"/>
</dbReference>
<dbReference type="PANTHER" id="PTHR33048:SF129">
    <property type="entry name" value="INTEGRAL MEMBRANE PROTEIN-RELATED"/>
    <property type="match status" value="1"/>
</dbReference>
<comment type="similarity">
    <text evidence="5">Belongs to the SAT4 family.</text>
</comment>
<feature type="transmembrane region" description="Helical" evidence="6">
    <location>
        <begin position="29"/>
        <end position="51"/>
    </location>
</feature>
<comment type="subcellular location">
    <subcellularLocation>
        <location evidence="1">Membrane</location>
        <topology evidence="1">Multi-pass membrane protein</topology>
    </subcellularLocation>
</comment>
<gene>
    <name evidence="8" type="ORF">CC84DRAFT_1072154</name>
</gene>
<protein>
    <recommendedName>
        <fullName evidence="7">Rhodopsin domain-containing protein</fullName>
    </recommendedName>
</protein>
<feature type="transmembrane region" description="Helical" evidence="6">
    <location>
        <begin position="198"/>
        <end position="219"/>
    </location>
</feature>
<dbReference type="GeneID" id="28757165"/>
<reference evidence="8 9" key="1">
    <citation type="submission" date="2016-05" db="EMBL/GenBank/DDBJ databases">
        <title>Comparative analysis of secretome profiles of manganese(II)-oxidizing ascomycete fungi.</title>
        <authorList>
            <consortium name="DOE Joint Genome Institute"/>
            <person name="Zeiner C.A."/>
            <person name="Purvine S.O."/>
            <person name="Zink E.M."/>
            <person name="Wu S."/>
            <person name="Pasa-Tolic L."/>
            <person name="Chaput D.L."/>
            <person name="Haridas S."/>
            <person name="Grigoriev I.V."/>
            <person name="Santelli C.M."/>
            <person name="Hansel C.M."/>
        </authorList>
    </citation>
    <scope>NUCLEOTIDE SEQUENCE [LARGE SCALE GENOMIC DNA]</scope>
    <source>
        <strain evidence="8 9">AP3s5-JAC2a</strain>
    </source>
</reference>
<dbReference type="InterPro" id="IPR049326">
    <property type="entry name" value="Rhodopsin_dom_fungi"/>
</dbReference>
<keyword evidence="4 6" id="KW-0472">Membrane</keyword>
<evidence type="ECO:0000256" key="5">
    <source>
        <dbReference type="ARBA" id="ARBA00038359"/>
    </source>
</evidence>
<evidence type="ECO:0000256" key="6">
    <source>
        <dbReference type="SAM" id="Phobius"/>
    </source>
</evidence>
<keyword evidence="3 6" id="KW-1133">Transmembrane helix</keyword>
<keyword evidence="9" id="KW-1185">Reference proteome</keyword>
<evidence type="ECO:0000313" key="9">
    <source>
        <dbReference type="Proteomes" id="UP000077069"/>
    </source>
</evidence>
<dbReference type="PANTHER" id="PTHR33048">
    <property type="entry name" value="PTH11-LIKE INTEGRAL MEMBRANE PROTEIN (AFU_ORTHOLOGUE AFUA_5G11245)"/>
    <property type="match status" value="1"/>
</dbReference>
<dbReference type="InParanoid" id="A0A177CVS8"/>
<dbReference type="OrthoDB" id="5429740at2759"/>
<proteinExistence type="inferred from homology"/>
<dbReference type="AlphaFoldDB" id="A0A177CVS8"/>
<evidence type="ECO:0000256" key="1">
    <source>
        <dbReference type="ARBA" id="ARBA00004141"/>
    </source>
</evidence>
<evidence type="ECO:0000256" key="2">
    <source>
        <dbReference type="ARBA" id="ARBA00022692"/>
    </source>
</evidence>